<dbReference type="CDD" id="cd07989">
    <property type="entry name" value="LPLAT_AGPAT-like"/>
    <property type="match status" value="1"/>
</dbReference>
<name>A0A5B8U5U1_9ACTN</name>
<feature type="domain" description="Phospholipid/glycerol acyltransferase" evidence="4">
    <location>
        <begin position="57"/>
        <end position="177"/>
    </location>
</feature>
<dbReference type="GO" id="GO:0003841">
    <property type="term" value="F:1-acylglycerol-3-phosphate O-acyltransferase activity"/>
    <property type="evidence" value="ECO:0007669"/>
    <property type="project" value="TreeGrafter"/>
</dbReference>
<dbReference type="PANTHER" id="PTHR10434">
    <property type="entry name" value="1-ACYL-SN-GLYCEROL-3-PHOSPHATE ACYLTRANSFERASE"/>
    <property type="match status" value="1"/>
</dbReference>
<evidence type="ECO:0000313" key="6">
    <source>
        <dbReference type="Proteomes" id="UP000321805"/>
    </source>
</evidence>
<evidence type="ECO:0000256" key="2">
    <source>
        <dbReference type="ARBA" id="ARBA00023315"/>
    </source>
</evidence>
<dbReference type="GO" id="GO:0006654">
    <property type="term" value="P:phosphatidic acid biosynthetic process"/>
    <property type="evidence" value="ECO:0007669"/>
    <property type="project" value="TreeGrafter"/>
</dbReference>
<dbReference type="SUPFAM" id="SSF69593">
    <property type="entry name" value="Glycerol-3-phosphate (1)-acyltransferase"/>
    <property type="match status" value="1"/>
</dbReference>
<dbReference type="Proteomes" id="UP000321805">
    <property type="component" value="Chromosome"/>
</dbReference>
<dbReference type="KEGG" id="bsol:FSW04_13335"/>
<dbReference type="RefSeq" id="WP_146920002.1">
    <property type="nucleotide sequence ID" value="NZ_CP042430.1"/>
</dbReference>
<keyword evidence="6" id="KW-1185">Reference proteome</keyword>
<sequence>MADRSPFARLDAPWARRPPARAVREVFLMAVLGPIMDLYTRRRVGGRRHLSGVRGPVVFVANHSSHMDTPTILRSLPRHLRRRTAVAAAADYFYRSRTRAAAVSLAFNTVPMQRHGGGLHPASTQHVDELLQQRWSLLMFAEGTRSRRGDVGRLRSGAAVLAAQHDVALVPVYVGGTHAAMPPGQGWPRREPGRGPGRRHPIEVRFGPPIRPRAGEDRRQVMERVRLFFAESGATTTPAGRGADAAAPALGPRTG</sequence>
<evidence type="ECO:0000259" key="4">
    <source>
        <dbReference type="SMART" id="SM00563"/>
    </source>
</evidence>
<gene>
    <name evidence="5" type="ORF">FSW04_13335</name>
</gene>
<protein>
    <submittedName>
        <fullName evidence="5">1-acyl-sn-glycerol-3-phosphate acyltransferase</fullName>
    </submittedName>
</protein>
<keyword evidence="1 5" id="KW-0808">Transferase</keyword>
<dbReference type="PANTHER" id="PTHR10434:SF11">
    <property type="entry name" value="1-ACYL-SN-GLYCEROL-3-PHOSPHATE ACYLTRANSFERASE"/>
    <property type="match status" value="1"/>
</dbReference>
<evidence type="ECO:0000256" key="1">
    <source>
        <dbReference type="ARBA" id="ARBA00022679"/>
    </source>
</evidence>
<evidence type="ECO:0000313" key="5">
    <source>
        <dbReference type="EMBL" id="QEC48453.1"/>
    </source>
</evidence>
<dbReference type="InterPro" id="IPR002123">
    <property type="entry name" value="Plipid/glycerol_acylTrfase"/>
</dbReference>
<dbReference type="Pfam" id="PF01553">
    <property type="entry name" value="Acyltransferase"/>
    <property type="match status" value="1"/>
</dbReference>
<accession>A0A5B8U5U1</accession>
<keyword evidence="2 5" id="KW-0012">Acyltransferase</keyword>
<dbReference type="OrthoDB" id="9808424at2"/>
<proteinExistence type="predicted"/>
<evidence type="ECO:0000256" key="3">
    <source>
        <dbReference type="SAM" id="MobiDB-lite"/>
    </source>
</evidence>
<dbReference type="EMBL" id="CP042430">
    <property type="protein sequence ID" value="QEC48453.1"/>
    <property type="molecule type" value="Genomic_DNA"/>
</dbReference>
<reference evidence="5 6" key="1">
    <citation type="journal article" date="2018" name="J. Microbiol.">
        <title>Baekduia soli gen. nov., sp. nov., a novel bacterium isolated from the soil of Baekdu Mountain and proposal of a novel family name, Baekduiaceae fam. nov.</title>
        <authorList>
            <person name="An D.S."/>
            <person name="Siddiqi M.Z."/>
            <person name="Kim K.H."/>
            <person name="Yu H.S."/>
            <person name="Im W.T."/>
        </authorList>
    </citation>
    <scope>NUCLEOTIDE SEQUENCE [LARGE SCALE GENOMIC DNA]</scope>
    <source>
        <strain evidence="5 6">BR7-21</strain>
    </source>
</reference>
<feature type="region of interest" description="Disordered" evidence="3">
    <location>
        <begin position="181"/>
        <end position="218"/>
    </location>
</feature>
<organism evidence="5 6">
    <name type="scientific">Baekduia soli</name>
    <dbReference type="NCBI Taxonomy" id="496014"/>
    <lineage>
        <taxon>Bacteria</taxon>
        <taxon>Bacillati</taxon>
        <taxon>Actinomycetota</taxon>
        <taxon>Thermoleophilia</taxon>
        <taxon>Solirubrobacterales</taxon>
        <taxon>Baekduiaceae</taxon>
        <taxon>Baekduia</taxon>
    </lineage>
</organism>
<dbReference type="AlphaFoldDB" id="A0A5B8U5U1"/>
<feature type="region of interest" description="Disordered" evidence="3">
    <location>
        <begin position="233"/>
        <end position="255"/>
    </location>
</feature>
<dbReference type="SMART" id="SM00563">
    <property type="entry name" value="PlsC"/>
    <property type="match status" value="1"/>
</dbReference>